<dbReference type="EMBL" id="NHYE01001237">
    <property type="protein sequence ID" value="PPQ97512.1"/>
    <property type="molecule type" value="Genomic_DNA"/>
</dbReference>
<dbReference type="InterPro" id="IPR003653">
    <property type="entry name" value="Peptidase_C48_C"/>
</dbReference>
<evidence type="ECO:0000313" key="7">
    <source>
        <dbReference type="Proteomes" id="UP000284706"/>
    </source>
</evidence>
<evidence type="ECO:0000259" key="5">
    <source>
        <dbReference type="Pfam" id="PF02902"/>
    </source>
</evidence>
<dbReference type="Gene3D" id="3.40.395.10">
    <property type="entry name" value="Adenoviral Proteinase, Chain A"/>
    <property type="match status" value="1"/>
</dbReference>
<dbReference type="GO" id="GO:0019783">
    <property type="term" value="F:ubiquitin-like protein peptidase activity"/>
    <property type="evidence" value="ECO:0007669"/>
    <property type="project" value="UniProtKB-ARBA"/>
</dbReference>
<keyword evidence="2" id="KW-0645">Protease</keyword>
<dbReference type="InterPro" id="IPR040521">
    <property type="entry name" value="KDZ"/>
</dbReference>
<evidence type="ECO:0000256" key="4">
    <source>
        <dbReference type="SAM" id="MobiDB-lite"/>
    </source>
</evidence>
<dbReference type="GO" id="GO:0008234">
    <property type="term" value="F:cysteine-type peptidase activity"/>
    <property type="evidence" value="ECO:0007669"/>
    <property type="project" value="InterPro"/>
</dbReference>
<dbReference type="InterPro" id="IPR038765">
    <property type="entry name" value="Papain-like_cys_pep_sf"/>
</dbReference>
<dbReference type="Proteomes" id="UP000284706">
    <property type="component" value="Unassembled WGS sequence"/>
</dbReference>
<feature type="non-terminal residue" evidence="6">
    <location>
        <position position="1122"/>
    </location>
</feature>
<feature type="region of interest" description="Disordered" evidence="4">
    <location>
        <begin position="713"/>
        <end position="739"/>
    </location>
</feature>
<evidence type="ECO:0000256" key="1">
    <source>
        <dbReference type="ARBA" id="ARBA00005234"/>
    </source>
</evidence>
<name>A0A409Y3F2_9AGAR</name>
<comment type="similarity">
    <text evidence="1">Belongs to the peptidase C48 family.</text>
</comment>
<organism evidence="6 7">
    <name type="scientific">Gymnopilus dilepis</name>
    <dbReference type="NCBI Taxonomy" id="231916"/>
    <lineage>
        <taxon>Eukaryota</taxon>
        <taxon>Fungi</taxon>
        <taxon>Dikarya</taxon>
        <taxon>Basidiomycota</taxon>
        <taxon>Agaricomycotina</taxon>
        <taxon>Agaricomycetes</taxon>
        <taxon>Agaricomycetidae</taxon>
        <taxon>Agaricales</taxon>
        <taxon>Agaricineae</taxon>
        <taxon>Hymenogastraceae</taxon>
        <taxon>Gymnopilus</taxon>
    </lineage>
</organism>
<dbReference type="GO" id="GO:0006508">
    <property type="term" value="P:proteolysis"/>
    <property type="evidence" value="ECO:0007669"/>
    <property type="project" value="UniProtKB-KW"/>
</dbReference>
<feature type="domain" description="Ubiquitin-like protease family profile" evidence="5">
    <location>
        <begin position="872"/>
        <end position="963"/>
    </location>
</feature>
<dbReference type="SUPFAM" id="SSF54001">
    <property type="entry name" value="Cysteine proteinases"/>
    <property type="match status" value="1"/>
</dbReference>
<evidence type="ECO:0000256" key="3">
    <source>
        <dbReference type="ARBA" id="ARBA00022801"/>
    </source>
</evidence>
<proteinExistence type="inferred from homology"/>
<dbReference type="OrthoDB" id="3253684at2759"/>
<keyword evidence="3" id="KW-0378">Hydrolase</keyword>
<dbReference type="AlphaFoldDB" id="A0A409Y3F2"/>
<dbReference type="Pfam" id="PF18758">
    <property type="entry name" value="KDZ"/>
    <property type="match status" value="1"/>
</dbReference>
<accession>A0A409Y3F2</accession>
<evidence type="ECO:0000313" key="6">
    <source>
        <dbReference type="EMBL" id="PPQ97512.1"/>
    </source>
</evidence>
<dbReference type="STRING" id="231916.A0A409Y3F2"/>
<dbReference type="Pfam" id="PF02902">
    <property type="entry name" value="Peptidase_C48"/>
    <property type="match status" value="1"/>
</dbReference>
<sequence length="1122" mass="125522">MAISVDLLDFYDSLFEQSCDAVNAMAAALDSSYGLRGYFLVNGKVRTYHLCWADTDTSCRTKGSKNLSVKVSVTPLNGWVSCVSLASRRYPSQSPPTIDAGVQLRGLVAGMRIPSPNRGTQGITARYSSPQFIILCATSYLLLPVRIKQRLPLPVHGRNVCEGSGNFVQPVLGALNSDHLGGIFRLPPMGFTTGISSPPESIPFYETKHIIPKAFVDAVGDLIIKARKCRIKSRTPKVPDCAVDECEKSHKAADGDKKKASHERYDAMGWMSLVCRHDIPLFFANIDTPSEQQKYALASIIWFFSFVPPNATFDILPDDILPRPQLVTTAMHAYRHQWSCQLIYNPRLCEGLGLTDGEGVERIWSRLRKLIPIVRTTSTVSSLALPKNAMLKSGVEEAELRVQWGLQKAAQSSLRARRSDPLVHMSNGRLPFFPDAPVRVRKELDMVLSLQSDLDMVDKAITTMESSLRSSASAQSKAILAGLHESRRLLTNNLEALYVSLNVFNEISSIRSLWRMTSKLISEKEPLVGSFFEWDRFDQAVGGQNQTLGTKLHQQTRQAISKRAPALTTAIKKFNQYCVKLADLHDPSWNIPIPLPLPTKLADLRDDSNLTEDVWVTRSEVTAQAWLTDPDFGREIAAAELALRLPQYTSLIIQLSQRRDELIHLKSRWTSSLASSIRFETHINTAVKQAEALTGQTCATPLKWIVLTTEAGSSAERDGSESAEDDEQALAEDDEQTLADEDPSDIIVSDILRAEDDEDLINETSDIRYSEEAMVFEPGIVKRHFGAFVFDGRDLQIFDTPDAPLNDICLDGSVAVLQDLFVRDPINGNFAQGCAIFSTHDLNRVRYNLTSICGGIPTDWSFGGRMKSVSRWVLAVIYLRRREVYLFDSLAQQATWKRDMEDISVLISRLIELARRSGHIITAPSNGWVAKTATVNPVQSNNYDCGLWVLAWISVVLRETGIQQSKNKRTTSSGCARSRRSKLIHAFQATKLNFKTVQYTPSSIVPSLILDIHGQLYEASQHISQMRDRIEQQKDRFYKATKLDCIEYAAQFFPQACAEGCLPDYLAAVKKLYEDRYPSDPNVDWDTFQFSVSMVSLARGPDAKEPDVNWREGLSLKYDRSR</sequence>
<feature type="compositionally biased region" description="Acidic residues" evidence="4">
    <location>
        <begin position="721"/>
        <end position="739"/>
    </location>
</feature>
<dbReference type="InParanoid" id="A0A409Y3F2"/>
<evidence type="ECO:0000256" key="2">
    <source>
        <dbReference type="ARBA" id="ARBA00022670"/>
    </source>
</evidence>
<dbReference type="PANTHER" id="PTHR33096:SF1">
    <property type="entry name" value="CXC1-LIKE CYSTEINE CLUSTER ASSOCIATED WITH KDZ TRANSPOSASES DOMAIN-CONTAINING PROTEIN"/>
    <property type="match status" value="1"/>
</dbReference>
<protein>
    <recommendedName>
        <fullName evidence="5">Ubiquitin-like protease family profile domain-containing protein</fullName>
    </recommendedName>
</protein>
<comment type="caution">
    <text evidence="6">The sequence shown here is derived from an EMBL/GenBank/DDBJ whole genome shotgun (WGS) entry which is preliminary data.</text>
</comment>
<reference evidence="6 7" key="1">
    <citation type="journal article" date="2018" name="Evol. Lett.">
        <title>Horizontal gene cluster transfer increased hallucinogenic mushroom diversity.</title>
        <authorList>
            <person name="Reynolds H.T."/>
            <person name="Vijayakumar V."/>
            <person name="Gluck-Thaler E."/>
            <person name="Korotkin H.B."/>
            <person name="Matheny P.B."/>
            <person name="Slot J.C."/>
        </authorList>
    </citation>
    <scope>NUCLEOTIDE SEQUENCE [LARGE SCALE GENOMIC DNA]</scope>
    <source>
        <strain evidence="6 7">SRW20</strain>
    </source>
</reference>
<gene>
    <name evidence="6" type="ORF">CVT26_006536</name>
</gene>
<dbReference type="PANTHER" id="PTHR33096">
    <property type="entry name" value="CXC2 DOMAIN-CONTAINING PROTEIN"/>
    <property type="match status" value="1"/>
</dbReference>
<keyword evidence="7" id="KW-1185">Reference proteome</keyword>